<feature type="compositionally biased region" description="Low complexity" evidence="1">
    <location>
        <begin position="427"/>
        <end position="445"/>
    </location>
</feature>
<dbReference type="InterPro" id="IPR009604">
    <property type="entry name" value="LsmAD_domain"/>
</dbReference>
<dbReference type="PANTHER" id="PTHR12854:SF7">
    <property type="entry name" value="ATAXIN-2 HOMOLOG"/>
    <property type="match status" value="1"/>
</dbReference>
<feature type="compositionally biased region" description="Polar residues" evidence="1">
    <location>
        <begin position="282"/>
        <end position="296"/>
    </location>
</feature>
<feature type="compositionally biased region" description="Basic and acidic residues" evidence="1">
    <location>
        <begin position="272"/>
        <end position="281"/>
    </location>
</feature>
<evidence type="ECO:0000256" key="1">
    <source>
        <dbReference type="SAM" id="MobiDB-lite"/>
    </source>
</evidence>
<dbReference type="Pfam" id="PF06741">
    <property type="entry name" value="LsmAD"/>
    <property type="match status" value="1"/>
</dbReference>
<proteinExistence type="predicted"/>
<feature type="compositionally biased region" description="Polar residues" evidence="1">
    <location>
        <begin position="326"/>
        <end position="338"/>
    </location>
</feature>
<accession>A0A0K9PYU2</accession>
<reference evidence="4" key="1">
    <citation type="journal article" date="2016" name="Nature">
        <title>The genome of the seagrass Zostera marina reveals angiosperm adaptation to the sea.</title>
        <authorList>
            <person name="Olsen J.L."/>
            <person name="Rouze P."/>
            <person name="Verhelst B."/>
            <person name="Lin Y.-C."/>
            <person name="Bayer T."/>
            <person name="Collen J."/>
            <person name="Dattolo E."/>
            <person name="De Paoli E."/>
            <person name="Dittami S."/>
            <person name="Maumus F."/>
            <person name="Michel G."/>
            <person name="Kersting A."/>
            <person name="Lauritano C."/>
            <person name="Lohaus R."/>
            <person name="Toepel M."/>
            <person name="Tonon T."/>
            <person name="Vanneste K."/>
            <person name="Amirebrahimi M."/>
            <person name="Brakel J."/>
            <person name="Bostroem C."/>
            <person name="Chovatia M."/>
            <person name="Grimwood J."/>
            <person name="Jenkins J.W."/>
            <person name="Jueterbock A."/>
            <person name="Mraz A."/>
            <person name="Stam W.T."/>
            <person name="Tice H."/>
            <person name="Bornberg-Bauer E."/>
            <person name="Green P.J."/>
            <person name="Pearson G.A."/>
            <person name="Procaccini G."/>
            <person name="Duarte C.M."/>
            <person name="Schmutz J."/>
            <person name="Reusch T.B.H."/>
            <person name="Van de Peer Y."/>
        </authorList>
    </citation>
    <scope>NUCLEOTIDE SEQUENCE [LARGE SCALE GENOMIC DNA]</scope>
    <source>
        <strain evidence="4">cv. Finnish</strain>
    </source>
</reference>
<evidence type="ECO:0000259" key="2">
    <source>
        <dbReference type="SMART" id="SM01272"/>
    </source>
</evidence>
<dbReference type="Proteomes" id="UP000036987">
    <property type="component" value="Unassembled WGS sequence"/>
</dbReference>
<dbReference type="GO" id="GO:0034063">
    <property type="term" value="P:stress granule assembly"/>
    <property type="evidence" value="ECO:0000318"/>
    <property type="project" value="GO_Central"/>
</dbReference>
<keyword evidence="4" id="KW-1185">Reference proteome</keyword>
<sequence length="594" mass="66077">MQPKSSSVIGHHRVDREMGIRSEGQKHFSETISKNFHNPDSINKGSPVGLVTSRDRVIYVSTCLIGHSVEVYLKDGSVISGIFHTTDAGNDFGIVLKMAQIVKDGSLKGKPGISDKKFQTMIVSGKELVQVIAKDLSLTGDVFSEDMHDNISDLMIDSVISQSHRVEERYLEPWMDGDDDPMCPELDNIFDGKWNRSWDQFQINEKLFGVKSTFDEEIYTTKLERGPQMREREREAARIAREIEGDYTDEIDGDFHQDFEMDEETKFSAVRRDDYTCDRNNDTPNDSSNTQNSGGSLDSVDISELKKSDSSQITSDSSHMEEVVSHSATKGQDSNYFDQESKLPKMDPNHLSMDRVSKVADCHAKKIVYDNGNSSKAEERHSSPNVSSSSVDDDKVSLNATESSCEVEEKKNDNIPQEFVNPGIKISVPVSVNTSQNSPSSTPSSKVLNPKSVPISSSLSPSSSMGSLPLEKSTLNPYAKEFKLNPQAKSFTPMSSLRPQSSVSESSIYYGPNSAVPYMPMPVGVAMGPGVGQTFNGDQSVVYTQGFNMQSPQPYMHSNTPLYGQQMYFNQPRPIMHMSVYSPDMHQPFKGREY</sequence>
<evidence type="ECO:0000313" key="3">
    <source>
        <dbReference type="EMBL" id="KMZ73405.1"/>
    </source>
</evidence>
<feature type="domain" description="LsmAD" evidence="2">
    <location>
        <begin position="208"/>
        <end position="273"/>
    </location>
</feature>
<dbReference type="EMBL" id="LFYR01000585">
    <property type="protein sequence ID" value="KMZ73405.1"/>
    <property type="molecule type" value="Genomic_DNA"/>
</dbReference>
<dbReference type="Gene3D" id="2.30.30.100">
    <property type="match status" value="1"/>
</dbReference>
<feature type="region of interest" description="Disordered" evidence="1">
    <location>
        <begin position="370"/>
        <end position="471"/>
    </location>
</feature>
<feature type="compositionally biased region" description="Basic and acidic residues" evidence="1">
    <location>
        <begin position="339"/>
        <end position="350"/>
    </location>
</feature>
<dbReference type="InterPro" id="IPR025852">
    <property type="entry name" value="SM_dom_ATX"/>
</dbReference>
<dbReference type="InterPro" id="IPR045117">
    <property type="entry name" value="ATXN2-like"/>
</dbReference>
<dbReference type="Pfam" id="PF14438">
    <property type="entry name" value="SM-ATX"/>
    <property type="match status" value="1"/>
</dbReference>
<organism evidence="3 4">
    <name type="scientific">Zostera marina</name>
    <name type="common">Eelgrass</name>
    <dbReference type="NCBI Taxonomy" id="29655"/>
    <lineage>
        <taxon>Eukaryota</taxon>
        <taxon>Viridiplantae</taxon>
        <taxon>Streptophyta</taxon>
        <taxon>Embryophyta</taxon>
        <taxon>Tracheophyta</taxon>
        <taxon>Spermatophyta</taxon>
        <taxon>Magnoliopsida</taxon>
        <taxon>Liliopsida</taxon>
        <taxon>Zosteraceae</taxon>
        <taxon>Zostera</taxon>
    </lineage>
</organism>
<gene>
    <name evidence="3" type="ORF">ZOSMA_14G01720</name>
</gene>
<name>A0A0K9PYU2_ZOSMR</name>
<feature type="compositionally biased region" description="Low complexity" evidence="1">
    <location>
        <begin position="452"/>
        <end position="470"/>
    </location>
</feature>
<feature type="region of interest" description="Disordered" evidence="1">
    <location>
        <begin position="272"/>
        <end position="350"/>
    </location>
</feature>
<dbReference type="OMA" id="QPMVYNA"/>
<dbReference type="GO" id="GO:0010494">
    <property type="term" value="C:cytoplasmic stress granule"/>
    <property type="evidence" value="ECO:0000318"/>
    <property type="project" value="GO_Central"/>
</dbReference>
<dbReference type="PANTHER" id="PTHR12854">
    <property type="entry name" value="ATAXIN 2-RELATED"/>
    <property type="match status" value="1"/>
</dbReference>
<dbReference type="STRING" id="29655.A0A0K9PYU2"/>
<evidence type="ECO:0000313" key="4">
    <source>
        <dbReference type="Proteomes" id="UP000036987"/>
    </source>
</evidence>
<dbReference type="SMART" id="SM01272">
    <property type="entry name" value="LsmAD"/>
    <property type="match status" value="1"/>
</dbReference>
<dbReference type="OrthoDB" id="2275718at2759"/>
<comment type="caution">
    <text evidence="3">The sequence shown here is derived from an EMBL/GenBank/DDBJ whole genome shotgun (WGS) entry which is preliminary data.</text>
</comment>
<protein>
    <recommendedName>
        <fullName evidence="2">LsmAD domain-containing protein</fullName>
    </recommendedName>
</protein>
<dbReference type="AlphaFoldDB" id="A0A0K9PYU2"/>
<dbReference type="GO" id="GO:0003729">
    <property type="term" value="F:mRNA binding"/>
    <property type="evidence" value="ECO:0000318"/>
    <property type="project" value="GO_Central"/>
</dbReference>